<evidence type="ECO:0000259" key="3">
    <source>
        <dbReference type="Pfam" id="PF04235"/>
    </source>
</evidence>
<dbReference type="InterPro" id="IPR007349">
    <property type="entry name" value="DUF418"/>
</dbReference>
<accession>V4PB75</accession>
<gene>
    <name evidence="4" type="ORF">ABENE_10645</name>
</gene>
<evidence type="ECO:0000256" key="2">
    <source>
        <dbReference type="SAM" id="Phobius"/>
    </source>
</evidence>
<dbReference type="PANTHER" id="PTHR30590:SF2">
    <property type="entry name" value="INNER MEMBRANE PROTEIN"/>
    <property type="match status" value="1"/>
</dbReference>
<feature type="region of interest" description="Disordered" evidence="1">
    <location>
        <begin position="403"/>
        <end position="426"/>
    </location>
</feature>
<dbReference type="PANTHER" id="PTHR30590">
    <property type="entry name" value="INNER MEMBRANE PROTEIN"/>
    <property type="match status" value="1"/>
</dbReference>
<feature type="transmembrane region" description="Helical" evidence="2">
    <location>
        <begin position="135"/>
        <end position="159"/>
    </location>
</feature>
<dbReference type="STRING" id="1121022.GCA_000376105_02977"/>
<dbReference type="Pfam" id="PF04235">
    <property type="entry name" value="DUF418"/>
    <property type="match status" value="1"/>
</dbReference>
<proteinExistence type="predicted"/>
<keyword evidence="2" id="KW-1133">Transmembrane helix</keyword>
<feature type="transmembrane region" description="Helical" evidence="2">
    <location>
        <begin position="20"/>
        <end position="39"/>
    </location>
</feature>
<dbReference type="PATRIC" id="fig|1121022.4.peg.2152"/>
<feature type="transmembrane region" description="Helical" evidence="2">
    <location>
        <begin position="354"/>
        <end position="373"/>
    </location>
</feature>
<feature type="transmembrane region" description="Helical" evidence="2">
    <location>
        <begin position="95"/>
        <end position="128"/>
    </location>
</feature>
<feature type="transmembrane region" description="Helical" evidence="2">
    <location>
        <begin position="327"/>
        <end position="348"/>
    </location>
</feature>
<comment type="caution">
    <text evidence="4">The sequence shown here is derived from an EMBL/GenBank/DDBJ whole genome shotgun (WGS) entry which is preliminary data.</text>
</comment>
<sequence length="426" mass="47774">MLSPEPTPKAPARHTIVDFYRGFAVFGILMVHVTDRFGLTAGPGLLDTLHRLIHILFAGKSFAILALCFGLSYHFLSEKSRRTGESLVWTGVWRYGLLFIIGMLNSLIFGGDVLQVLAVLGMALVFAANVKDNRWILGVSAVFCLQLPLLASAPVAAIWPDFAAKYLQTNGSAIIGIQNHLQQVYESGTWPQVLWTNLTEGNANKWWYMISSGRLYRSFGLFLLGIYLGRVNFCADPMSHIRKHVRLFIVLAVCLPVIALSKYLLRDSAINPHEITPVVGIIKALSAGYFNMIAVTFTVIALTWVYTRIQRSYIIGLEEVGRMTLTVYIMQSAVFVPILYGCGLGLYKTLNTEVLAVAGLGLFAFQLWFAHLWHKRFSYGPMEWVWRWGINQNPFLKKKAPHEQLGINSGHPPDKMVSSRTTARRH</sequence>
<feature type="transmembrane region" description="Helical" evidence="2">
    <location>
        <begin position="245"/>
        <end position="265"/>
    </location>
</feature>
<dbReference type="InterPro" id="IPR052529">
    <property type="entry name" value="Bact_Transport_Assoc"/>
</dbReference>
<dbReference type="AlphaFoldDB" id="V4PB75"/>
<keyword evidence="2" id="KW-0812">Transmembrane</keyword>
<feature type="transmembrane region" description="Helical" evidence="2">
    <location>
        <begin position="215"/>
        <end position="233"/>
    </location>
</feature>
<name>V4PB75_9CAUL</name>
<keyword evidence="5" id="KW-1185">Reference proteome</keyword>
<dbReference type="eggNOG" id="COG2311">
    <property type="taxonomic scope" value="Bacteria"/>
</dbReference>
<organism evidence="4 5">
    <name type="scientific">Asticcacaulis benevestitus DSM 16100 = ATCC BAA-896</name>
    <dbReference type="NCBI Taxonomy" id="1121022"/>
    <lineage>
        <taxon>Bacteria</taxon>
        <taxon>Pseudomonadati</taxon>
        <taxon>Pseudomonadota</taxon>
        <taxon>Alphaproteobacteria</taxon>
        <taxon>Caulobacterales</taxon>
        <taxon>Caulobacteraceae</taxon>
        <taxon>Asticcacaulis</taxon>
    </lineage>
</organism>
<keyword evidence="2" id="KW-0472">Membrane</keyword>
<dbReference type="Proteomes" id="UP000017837">
    <property type="component" value="Unassembled WGS sequence"/>
</dbReference>
<evidence type="ECO:0000313" key="5">
    <source>
        <dbReference type="Proteomes" id="UP000017837"/>
    </source>
</evidence>
<feature type="domain" description="DUF418" evidence="3">
    <location>
        <begin position="228"/>
        <end position="390"/>
    </location>
</feature>
<feature type="transmembrane region" description="Helical" evidence="2">
    <location>
        <begin position="51"/>
        <end position="75"/>
    </location>
</feature>
<reference evidence="4 5" key="1">
    <citation type="journal article" date="2014" name="Nature">
        <title>Sequential evolution of bacterial morphology by co-option of a developmental regulator.</title>
        <authorList>
            <person name="Jiang C."/>
            <person name="Brown P.J."/>
            <person name="Ducret A."/>
            <person name="Brun Y.V."/>
        </authorList>
    </citation>
    <scope>NUCLEOTIDE SEQUENCE [LARGE SCALE GENOMIC DNA]</scope>
    <source>
        <strain evidence="4 5">DSM 16100</strain>
    </source>
</reference>
<evidence type="ECO:0000313" key="4">
    <source>
        <dbReference type="EMBL" id="ESQ91107.1"/>
    </source>
</evidence>
<feature type="transmembrane region" description="Helical" evidence="2">
    <location>
        <begin position="285"/>
        <end position="306"/>
    </location>
</feature>
<protein>
    <recommendedName>
        <fullName evidence="3">DUF418 domain-containing protein</fullName>
    </recommendedName>
</protein>
<dbReference type="EMBL" id="AWGB01000018">
    <property type="protein sequence ID" value="ESQ91107.1"/>
    <property type="molecule type" value="Genomic_DNA"/>
</dbReference>
<evidence type="ECO:0000256" key="1">
    <source>
        <dbReference type="SAM" id="MobiDB-lite"/>
    </source>
</evidence>